<dbReference type="SUPFAM" id="SSF50978">
    <property type="entry name" value="WD40 repeat-like"/>
    <property type="match status" value="1"/>
</dbReference>
<keyword evidence="2" id="KW-0677">Repeat</keyword>
<comment type="caution">
    <text evidence="4">The sequence shown here is derived from an EMBL/GenBank/DDBJ whole genome shotgun (WGS) entry which is preliminary data.</text>
</comment>
<evidence type="ECO:0000256" key="3">
    <source>
        <dbReference type="ARBA" id="ARBA00043952"/>
    </source>
</evidence>
<dbReference type="PANTHER" id="PTHR46042:SF1">
    <property type="entry name" value="DIPHTHINE METHYLTRANSFERASE"/>
    <property type="match status" value="1"/>
</dbReference>
<evidence type="ECO:0000256" key="1">
    <source>
        <dbReference type="ARBA" id="ARBA00022574"/>
    </source>
</evidence>
<proteinExistence type="predicted"/>
<dbReference type="EMBL" id="SWFS01000106">
    <property type="protein sequence ID" value="KAA8916357.1"/>
    <property type="molecule type" value="Genomic_DNA"/>
</dbReference>
<dbReference type="VEuPathDB" id="FungiDB:TRICI_001500"/>
<dbReference type="InterPro" id="IPR052415">
    <property type="entry name" value="Diphthine_MTase"/>
</dbReference>
<evidence type="ECO:0000256" key="2">
    <source>
        <dbReference type="ARBA" id="ARBA00022737"/>
    </source>
</evidence>
<sequence>MTAQSTGSIIVWRVVEEESRVEQVKEYQLYDAEVLVLSVAFSGVDPSLVSATLSSGEVSLVKVTPQGLTVLGTKQAHTLEAWTSNFGSGVLGNALFSGGDDSCLVSHDTRSFEETTIWNRRLHDAGITAILPSQHNWKNDDPFCLWTGGYDDRLRSIDLRTQGELQPYLIPRCKDDIDLGGGVWRLIPNGHDNRVLACCMYGGARILEPNSTFCSVARTFTKGHESMVYGGDWGGNDSVFTCSFYDKQLQKWSTKECI</sequence>
<dbReference type="PANTHER" id="PTHR46042">
    <property type="entry name" value="DIPHTHINE METHYLTRANSFERASE"/>
    <property type="match status" value="1"/>
</dbReference>
<organism evidence="4 5">
    <name type="scientific">Trichomonascus ciferrii</name>
    <dbReference type="NCBI Taxonomy" id="44093"/>
    <lineage>
        <taxon>Eukaryota</taxon>
        <taxon>Fungi</taxon>
        <taxon>Dikarya</taxon>
        <taxon>Ascomycota</taxon>
        <taxon>Saccharomycotina</taxon>
        <taxon>Dipodascomycetes</taxon>
        <taxon>Dipodascales</taxon>
        <taxon>Trichomonascaceae</taxon>
        <taxon>Trichomonascus</taxon>
        <taxon>Trichomonascus ciferrii complex</taxon>
    </lineage>
</organism>
<evidence type="ECO:0008006" key="6">
    <source>
        <dbReference type="Google" id="ProtNLM"/>
    </source>
</evidence>
<comment type="pathway">
    <text evidence="3">Protein modification.</text>
</comment>
<keyword evidence="5" id="KW-1185">Reference proteome</keyword>
<protein>
    <recommendedName>
        <fullName evidence="6">Diphthamide biosynthesis protein 7</fullName>
    </recommendedName>
</protein>
<dbReference type="InterPro" id="IPR015943">
    <property type="entry name" value="WD40/YVTN_repeat-like_dom_sf"/>
</dbReference>
<dbReference type="OrthoDB" id="1930760at2759"/>
<dbReference type="AlphaFoldDB" id="A0A642V9W9"/>
<reference evidence="4" key="1">
    <citation type="journal article" date="2019" name="G3 (Bethesda)">
        <title>Genome Assemblies of Two Rare Opportunistic Yeast Pathogens: Diutina rugosa (syn. Candida rugosa) and Trichomonascus ciferrii (syn. Candida ciferrii).</title>
        <authorList>
            <person name="Mixao V."/>
            <person name="Saus E."/>
            <person name="Hansen A.P."/>
            <person name="Lass-Florl C."/>
            <person name="Gabaldon T."/>
        </authorList>
    </citation>
    <scope>NUCLEOTIDE SEQUENCE</scope>
    <source>
        <strain evidence="4">CBS 4856</strain>
    </source>
</reference>
<evidence type="ECO:0000313" key="5">
    <source>
        <dbReference type="Proteomes" id="UP000761534"/>
    </source>
</evidence>
<keyword evidence="1" id="KW-0853">WD repeat</keyword>
<dbReference type="GO" id="GO:0017183">
    <property type="term" value="P:protein histidyl modification to diphthamide"/>
    <property type="evidence" value="ECO:0007669"/>
    <property type="project" value="TreeGrafter"/>
</dbReference>
<dbReference type="Gene3D" id="2.130.10.10">
    <property type="entry name" value="YVTN repeat-like/Quinoprotein amine dehydrogenase"/>
    <property type="match status" value="1"/>
</dbReference>
<gene>
    <name evidence="4" type="ORF">TRICI_001500</name>
</gene>
<dbReference type="Proteomes" id="UP000761534">
    <property type="component" value="Unassembled WGS sequence"/>
</dbReference>
<accession>A0A642V9W9</accession>
<evidence type="ECO:0000313" key="4">
    <source>
        <dbReference type="EMBL" id="KAA8916357.1"/>
    </source>
</evidence>
<dbReference type="GO" id="GO:0061685">
    <property type="term" value="F:diphthine methylesterase activity"/>
    <property type="evidence" value="ECO:0007669"/>
    <property type="project" value="TreeGrafter"/>
</dbReference>
<dbReference type="GO" id="GO:0005737">
    <property type="term" value="C:cytoplasm"/>
    <property type="evidence" value="ECO:0007669"/>
    <property type="project" value="TreeGrafter"/>
</dbReference>
<dbReference type="InterPro" id="IPR036322">
    <property type="entry name" value="WD40_repeat_dom_sf"/>
</dbReference>
<name>A0A642V9W9_9ASCO</name>